<dbReference type="GO" id="GO:0016757">
    <property type="term" value="F:glycosyltransferase activity"/>
    <property type="evidence" value="ECO:0007669"/>
    <property type="project" value="InterPro"/>
</dbReference>
<dbReference type="Pfam" id="PF12859">
    <property type="entry name" value="ANAPC1"/>
    <property type="match status" value="1"/>
</dbReference>
<dbReference type="PANTHER" id="PTHR12827">
    <property type="entry name" value="MEIOTIC CHECKPOINT REGULATOR TSG24 FAMILY MEMBER"/>
    <property type="match status" value="1"/>
</dbReference>
<feature type="domain" description="Anaphase-promoting complex subunit 1 N-terminal" evidence="7">
    <location>
        <begin position="29"/>
        <end position="826"/>
    </location>
</feature>
<evidence type="ECO:0000313" key="8">
    <source>
        <dbReference type="EMBL" id="CAG8298370.1"/>
    </source>
</evidence>
<dbReference type="Proteomes" id="UP001152646">
    <property type="component" value="Unassembled WGS sequence"/>
</dbReference>
<feature type="region of interest" description="Disordered" evidence="6">
    <location>
        <begin position="360"/>
        <end position="425"/>
    </location>
</feature>
<dbReference type="Pfam" id="PF01501">
    <property type="entry name" value="Glyco_transf_8"/>
    <property type="match status" value="1"/>
</dbReference>
<name>A0A9W4IKR1_9EURO</name>
<comment type="caution">
    <text evidence="8">The sequence shown here is derived from an EMBL/GenBank/DDBJ whole genome shotgun (WGS) entry which is preliminary data.</text>
</comment>
<organism evidence="8 9">
    <name type="scientific">Penicillium salamii</name>
    <dbReference type="NCBI Taxonomy" id="1612424"/>
    <lineage>
        <taxon>Eukaryota</taxon>
        <taxon>Fungi</taxon>
        <taxon>Dikarya</taxon>
        <taxon>Ascomycota</taxon>
        <taxon>Pezizomycotina</taxon>
        <taxon>Eurotiomycetes</taxon>
        <taxon>Eurotiomycetidae</taxon>
        <taxon>Eurotiales</taxon>
        <taxon>Aspergillaceae</taxon>
        <taxon>Penicillium</taxon>
    </lineage>
</organism>
<dbReference type="InterPro" id="IPR024990">
    <property type="entry name" value="Apc1"/>
</dbReference>
<comment type="similarity">
    <text evidence="1">Belongs to the APC1 family.</text>
</comment>
<dbReference type="GO" id="GO:0070979">
    <property type="term" value="P:protein K11-linked ubiquitination"/>
    <property type="evidence" value="ECO:0007669"/>
    <property type="project" value="TreeGrafter"/>
</dbReference>
<protein>
    <recommendedName>
        <fullName evidence="7">Anaphase-promoting complex subunit 1 N-terminal domain-containing protein</fullName>
    </recommendedName>
</protein>
<keyword evidence="3" id="KW-0677">Repeat</keyword>
<dbReference type="EMBL" id="CAJVPA010000077">
    <property type="protein sequence ID" value="CAG8298370.1"/>
    <property type="molecule type" value="Genomic_DNA"/>
</dbReference>
<dbReference type="FunFam" id="1.25.10.10:FF:000400">
    <property type="entry name" value="20S cyclosome subunit (APC1/BimE), putative"/>
    <property type="match status" value="1"/>
</dbReference>
<evidence type="ECO:0000256" key="6">
    <source>
        <dbReference type="SAM" id="MobiDB-lite"/>
    </source>
</evidence>
<evidence type="ECO:0000313" key="9">
    <source>
        <dbReference type="Proteomes" id="UP001152646"/>
    </source>
</evidence>
<feature type="compositionally biased region" description="Polar residues" evidence="6">
    <location>
        <begin position="212"/>
        <end position="230"/>
    </location>
</feature>
<dbReference type="InterPro" id="IPR002495">
    <property type="entry name" value="Glyco_trans_8"/>
</dbReference>
<dbReference type="Gene3D" id="1.25.10.10">
    <property type="entry name" value="Leucine-rich Repeat Variant"/>
    <property type="match status" value="2"/>
</dbReference>
<dbReference type="OrthoDB" id="26401at2759"/>
<dbReference type="CDD" id="cd02537">
    <property type="entry name" value="GT8_Glycogenin"/>
    <property type="match status" value="1"/>
</dbReference>
<evidence type="ECO:0000256" key="1">
    <source>
        <dbReference type="ARBA" id="ARBA00010547"/>
    </source>
</evidence>
<dbReference type="GO" id="GO:0051301">
    <property type="term" value="P:cell division"/>
    <property type="evidence" value="ECO:0007669"/>
    <property type="project" value="UniProtKB-KW"/>
</dbReference>
<keyword evidence="4" id="KW-0498">Mitosis</keyword>
<feature type="region of interest" description="Disordered" evidence="6">
    <location>
        <begin position="96"/>
        <end position="127"/>
    </location>
</feature>
<dbReference type="InterPro" id="IPR049255">
    <property type="entry name" value="Apc1_N"/>
</dbReference>
<dbReference type="GO" id="GO:0031145">
    <property type="term" value="P:anaphase-promoting complex-dependent catabolic process"/>
    <property type="evidence" value="ECO:0007669"/>
    <property type="project" value="TreeGrafter"/>
</dbReference>
<dbReference type="SUPFAM" id="SSF53448">
    <property type="entry name" value="Nucleotide-diphospho-sugar transferases"/>
    <property type="match status" value="1"/>
</dbReference>
<proteinExistence type="inferred from homology"/>
<evidence type="ECO:0000256" key="4">
    <source>
        <dbReference type="ARBA" id="ARBA00022776"/>
    </source>
</evidence>
<dbReference type="FunFam" id="1.25.10.10:FF:000217">
    <property type="entry name" value="20S cyclosome subunit (APC1/BimE)"/>
    <property type="match status" value="1"/>
</dbReference>
<feature type="compositionally biased region" description="Low complexity" evidence="6">
    <location>
        <begin position="242"/>
        <end position="256"/>
    </location>
</feature>
<dbReference type="GO" id="GO:0060090">
    <property type="term" value="F:molecular adaptor activity"/>
    <property type="evidence" value="ECO:0007669"/>
    <property type="project" value="TreeGrafter"/>
</dbReference>
<evidence type="ECO:0000256" key="5">
    <source>
        <dbReference type="ARBA" id="ARBA00023306"/>
    </source>
</evidence>
<dbReference type="GO" id="GO:0005680">
    <property type="term" value="C:anaphase-promoting complex"/>
    <property type="evidence" value="ECO:0007669"/>
    <property type="project" value="InterPro"/>
</dbReference>
<feature type="region of interest" description="Disordered" evidence="6">
    <location>
        <begin position="199"/>
        <end position="263"/>
    </location>
</feature>
<reference evidence="8" key="1">
    <citation type="submission" date="2021-07" db="EMBL/GenBank/DDBJ databases">
        <authorList>
            <person name="Branca A.L. A."/>
        </authorList>
    </citation>
    <scope>NUCLEOTIDE SEQUENCE</scope>
</reference>
<keyword evidence="2" id="KW-0132">Cell division</keyword>
<dbReference type="PANTHER" id="PTHR12827:SF3">
    <property type="entry name" value="ANAPHASE-PROMOTING COMPLEX SUBUNIT 1"/>
    <property type="match status" value="1"/>
</dbReference>
<evidence type="ECO:0000259" key="7">
    <source>
        <dbReference type="Pfam" id="PF12859"/>
    </source>
</evidence>
<dbReference type="InterPro" id="IPR011989">
    <property type="entry name" value="ARM-like"/>
</dbReference>
<sequence length="2418" mass="266984">MASVRSLGVHEPSAVSYLVSEEILPPEPSESLYTWTICTDESGLTGPVDDELVWTKHCVVWSRAGMVKRVFRMDPEKEEIRHALFTQFAVDHIKHSGNTPLSRPGGTTGTQGARKHVQRNGKPSAPEAFSTLDLHGDARVAVVAPQQSSEALSRALVVVLKSQAHIFFVAGNSHTIPLPFEVDSVFATPRGLIFQRKVLDDDAGRQPPTAPPNSFMTTSLFDPGASQSFGIPSVKKSKRPSTKSSSTKSPSNPVSSWIPKPSSSADLPRVFSLINPQSEMGLVVTSQTSKWLQSSVGSARRRPSGLEVLDPVDEIVYISPKDELLGTSRGPLNGTPLILVVTVNTSTGIYTIWTARYKDDESGGSMKEKARRETGGTRSVRRSSHFGMATGATTPAARSVAARESFGPWTEERPSAQPSLTRTDPENDLASRVAQDFGDVGVPLKASRRVSSLLARTDLATSQDRITFSEMATGSQSSTMPHGVGLRQSIGGASTRGSFGFNPRGSLPPGTGSVYSTAGSFLDAPVDKLLEELNSDGISSGFENTALRESASGLPEELLLNKVESFSSQFSGPGIFQRSTQAPASHRMKVSTLASTDYGGNQKGHTASLAVCIVDKVSRNMTIVNLRADRESLSKSQKKKAKSTGQSSVLVRAVRIQNVSNVLDACRITDGEISRIISLSETDSKTRELSLQTLWGSPVKVEVPVPLQLYEPDGICANKLEKRPRESGVHRVMADPDLIFNKFDHGCSRGKIDLVDTDQQRHRLQIQLEPRNDLVKKILRVCKFALRDSDKAGDGLMVAWWEVIKWLQGKEDLENDLEWTAMTVVLLSLAVPFVSPPLMPATKRTRRKKSLLRSSSGGNLDLESWETMLDLESGPAGVVAPWMMESSWGWIVEQDAIENPPKTAHKADAQASGSLSTYRPNSHLLRCIALSREFLRSPQGARAVGHDGYLPISEAFSENTRCTALCSVVVALHLLREEQKLSICDSEESRRPLGLLAPVLAQLGGWLGWESWNGTDDAYYGTEMTSMERWRFEDNTYISGLKIPDEPFPPPSIFEFLMSAASHRNPSPFISLLDIVNASERTPRKGRMWRECFNLTPRTCALNGFFSEVHSVSTPLEKIKLLQRWGFTKSVIDSFPEGVGAPLYEAVLQCQIEASTSWSAALLELIDREDLYMSMNSAQANSVAVPQQTVLSHDAIRDFHYISSSALNTDAINAFEASAEADRFSVTRLIFKEDKRFHEAARLLNQSKAPIAECIAEPGWRDQDLLDAQKEIVQLVTVRTLSTPTGRAMLTFSGRLPLLTEKLPIPSFSLQCVMKPDNVTVGADRALFSEEKVCWAFFHNGVSTGLAISKASKGIDTSWILFNKPEDLTNRHAGFLLALGLNGHLKSLAKWVAFKYLTPKHTMTSIGLLLGLSASYLGTMDTLITRLLSVHVTRMLPFGAAELNLSPLTQTAGIMGIGMLYCGSQHRRMSEVMLSEIENSEHDEQAASQEDLRDEGYRLAAGFSLGFINLGKGDDLRGMRDMHIVERLLAIAVGTKNVDIAHVLDRATAGATIALMIIFMKTNDAVLAKKIDIPDTTVRFDYVRPDLFLLRTLARHIIMWDSIKPTAEWISQSLPEVYRGRSRLTDVHRLRSEDMPFFNIIAGLCFALGLRHAGSGQAQARDLLLFYLDQIIRISRLPVRSYDARLARNSVRNCQDVVALAATAVMAGTGDIALFRRLRSLHGRIDADTTYGSHMAAHMAIGVLFLGGGSYTLGTSNQAVASLICAFYPIFPTTVLDNKCHLQAFRHLWVLAAEPRCLVPRDLDTRRPISIPITITSHDESIRTVGAPCLLPDPSGITRIEIRGPDHWPLVLDFSQNDTLRDKFLRGDPSVYLRRKATYNPAGSSTSVFASTLTGLSEAQDILPTATGGASNPAKAPPPSAWPNRLALLAGKQSASTSPSQNPWDWVFHLPSLQDLDIRERSLVLPSSFPMRSARITNDLVSAPPWLRNSAVDARLALSHTVRNIVQSARGRGADPDQIRDRIWQLRLLFDWLDRTQPGEERDHLSRQVASQGDQKLQRSGLWLRRDFIEDAKWQIWGVQVGDRERQLHTMTQEKRPPSQRVWASLITNLSYLPGLLTLHHSLNNPAPDSHTATTSPTATQATKYPFVAFYTSTFPAEGLDVLRARGIKAQLVPSVTPAITRKYAQDPRFAETWNKLIVFSLGEYDRIVLLDGDIIVRRNMDELMDLPLDESDGRVFAAAHACACNPMKKAHYPATWVPENCAYTTQHSAATAAQKTAPPPGAGVGMLNSGVLVVRPSARSYSEITSALQETERIDKYDFPDQELLSDVFLGRWVALPYVYNALKTLRMEGVHDAIWRDDEVRAVHYIFATKPWHETYKEGETEGLDETGIWWWRANWERMARERKTGVEDQFSRSSI</sequence>
<dbReference type="InterPro" id="IPR029044">
    <property type="entry name" value="Nucleotide-diphossugar_trans"/>
</dbReference>
<feature type="compositionally biased region" description="Basic and acidic residues" evidence="6">
    <location>
        <begin position="360"/>
        <end position="375"/>
    </location>
</feature>
<dbReference type="GO" id="GO:0007091">
    <property type="term" value="P:metaphase/anaphase transition of mitotic cell cycle"/>
    <property type="evidence" value="ECO:0007669"/>
    <property type="project" value="TreeGrafter"/>
</dbReference>
<gene>
    <name evidence="8" type="ORF">PSALAMII_LOCUS1847</name>
</gene>
<evidence type="ECO:0000256" key="3">
    <source>
        <dbReference type="ARBA" id="ARBA00022737"/>
    </source>
</evidence>
<evidence type="ECO:0000256" key="2">
    <source>
        <dbReference type="ARBA" id="ARBA00022618"/>
    </source>
</evidence>
<dbReference type="Gene3D" id="3.90.550.10">
    <property type="entry name" value="Spore Coat Polysaccharide Biosynthesis Protein SpsA, Chain A"/>
    <property type="match status" value="1"/>
</dbReference>
<keyword evidence="5" id="KW-0131">Cell cycle</keyword>
<accession>A0A9W4IKR1</accession>